<name>A0A2P2PTD0_RHIMU</name>
<reference evidence="1" key="1">
    <citation type="submission" date="2018-02" db="EMBL/GenBank/DDBJ databases">
        <title>Rhizophora mucronata_Transcriptome.</title>
        <authorList>
            <person name="Meera S.P."/>
            <person name="Sreeshan A."/>
            <person name="Augustine A."/>
        </authorList>
    </citation>
    <scope>NUCLEOTIDE SEQUENCE</scope>
    <source>
        <tissue evidence="1">Leaf</tissue>
    </source>
</reference>
<accession>A0A2P2PTD0</accession>
<dbReference type="AlphaFoldDB" id="A0A2P2PTD0"/>
<sequence length="51" mass="5628">MKSITSITYAKSLLTSFPSAKTNRDGVMMVWSSTKLACVGKFTYVVVFSMI</sequence>
<organism evidence="1">
    <name type="scientific">Rhizophora mucronata</name>
    <name type="common">Asiatic mangrove</name>
    <dbReference type="NCBI Taxonomy" id="61149"/>
    <lineage>
        <taxon>Eukaryota</taxon>
        <taxon>Viridiplantae</taxon>
        <taxon>Streptophyta</taxon>
        <taxon>Embryophyta</taxon>
        <taxon>Tracheophyta</taxon>
        <taxon>Spermatophyta</taxon>
        <taxon>Magnoliopsida</taxon>
        <taxon>eudicotyledons</taxon>
        <taxon>Gunneridae</taxon>
        <taxon>Pentapetalae</taxon>
        <taxon>rosids</taxon>
        <taxon>fabids</taxon>
        <taxon>Malpighiales</taxon>
        <taxon>Rhizophoraceae</taxon>
        <taxon>Rhizophora</taxon>
    </lineage>
</organism>
<dbReference type="EMBL" id="GGEC01077520">
    <property type="protein sequence ID" value="MBX58004.1"/>
    <property type="molecule type" value="Transcribed_RNA"/>
</dbReference>
<proteinExistence type="predicted"/>
<evidence type="ECO:0000313" key="1">
    <source>
        <dbReference type="EMBL" id="MBX58004.1"/>
    </source>
</evidence>
<protein>
    <submittedName>
        <fullName evidence="1">Uncharacterized protein</fullName>
    </submittedName>
</protein>